<dbReference type="InterPro" id="IPR036890">
    <property type="entry name" value="HATPase_C_sf"/>
</dbReference>
<dbReference type="CDD" id="cd00082">
    <property type="entry name" value="HisKA"/>
    <property type="match status" value="1"/>
</dbReference>
<dbReference type="Gene3D" id="3.30.565.10">
    <property type="entry name" value="Histidine kinase-like ATPase, C-terminal domain"/>
    <property type="match status" value="1"/>
</dbReference>
<dbReference type="GO" id="GO:0003677">
    <property type="term" value="F:DNA binding"/>
    <property type="evidence" value="ECO:0007669"/>
    <property type="project" value="UniProtKB-KW"/>
</dbReference>
<dbReference type="FunFam" id="3.40.50.2300:FF:000018">
    <property type="entry name" value="DNA-binding transcriptional regulator NtrC"/>
    <property type="match status" value="1"/>
</dbReference>
<organism evidence="12">
    <name type="scientific">freshwater sediment metagenome</name>
    <dbReference type="NCBI Taxonomy" id="556182"/>
    <lineage>
        <taxon>unclassified sequences</taxon>
        <taxon>metagenomes</taxon>
        <taxon>ecological metagenomes</taxon>
    </lineage>
</organism>
<dbReference type="InterPro" id="IPR005467">
    <property type="entry name" value="His_kinase_dom"/>
</dbReference>
<protein>
    <submittedName>
        <fullName evidence="12">Uncharacterized protein</fullName>
    </submittedName>
</protein>
<dbReference type="SUPFAM" id="SSF47757">
    <property type="entry name" value="Chemotaxis receptor methyltransferase CheR, N-terminal domain"/>
    <property type="match status" value="1"/>
</dbReference>
<accession>A0AA48LZ74</accession>
<feature type="region of interest" description="Disordered" evidence="6">
    <location>
        <begin position="1"/>
        <end position="26"/>
    </location>
</feature>
<dbReference type="Gene3D" id="3.40.50.180">
    <property type="entry name" value="Methylesterase CheB, C-terminal domain"/>
    <property type="match status" value="1"/>
</dbReference>
<dbReference type="Pfam" id="PF00072">
    <property type="entry name" value="Response_reg"/>
    <property type="match status" value="2"/>
</dbReference>
<dbReference type="GO" id="GO:0008757">
    <property type="term" value="F:S-adenosylmethionine-dependent methyltransferase activity"/>
    <property type="evidence" value="ECO:0007669"/>
    <property type="project" value="InterPro"/>
</dbReference>
<feature type="coiled-coil region" evidence="5">
    <location>
        <begin position="664"/>
        <end position="751"/>
    </location>
</feature>
<dbReference type="Pfam" id="PF01739">
    <property type="entry name" value="CheR"/>
    <property type="match status" value="1"/>
</dbReference>
<dbReference type="CDD" id="cd17574">
    <property type="entry name" value="REC_OmpR"/>
    <property type="match status" value="1"/>
</dbReference>
<dbReference type="SUPFAM" id="SSF52738">
    <property type="entry name" value="Methylesterase CheB, C-terminal domain"/>
    <property type="match status" value="1"/>
</dbReference>
<dbReference type="SUPFAM" id="SSF55785">
    <property type="entry name" value="PYP-like sensor domain (PAS domain)"/>
    <property type="match status" value="1"/>
</dbReference>
<dbReference type="SUPFAM" id="SSF47384">
    <property type="entry name" value="Homodimeric domain of signal transducing histidine kinase"/>
    <property type="match status" value="1"/>
</dbReference>
<keyword evidence="2" id="KW-0805">Transcription regulation</keyword>
<dbReference type="SMART" id="SM00138">
    <property type="entry name" value="MeTrc"/>
    <property type="match status" value="1"/>
</dbReference>
<keyword evidence="5" id="KW-0175">Coiled coil</keyword>
<feature type="domain" description="CheR-type methyltransferase" evidence="11">
    <location>
        <begin position="238"/>
        <end position="486"/>
    </location>
</feature>
<dbReference type="PRINTS" id="PR00038">
    <property type="entry name" value="HTHLUXR"/>
</dbReference>
<feature type="compositionally biased region" description="Basic and acidic residues" evidence="6">
    <location>
        <begin position="1"/>
        <end position="11"/>
    </location>
</feature>
<dbReference type="InterPro" id="IPR003661">
    <property type="entry name" value="HisK_dim/P_dom"/>
</dbReference>
<feature type="domain" description="Response regulatory" evidence="9">
    <location>
        <begin position="1266"/>
        <end position="1380"/>
    </location>
</feature>
<dbReference type="InterPro" id="IPR000792">
    <property type="entry name" value="Tscrpt_reg_LuxR_C"/>
</dbReference>
<evidence type="ECO:0000256" key="1">
    <source>
        <dbReference type="ARBA" id="ARBA00022553"/>
    </source>
</evidence>
<dbReference type="GO" id="GO:0000156">
    <property type="term" value="F:phosphorelay response regulator activity"/>
    <property type="evidence" value="ECO:0007669"/>
    <property type="project" value="InterPro"/>
</dbReference>
<dbReference type="InterPro" id="IPR036388">
    <property type="entry name" value="WH-like_DNA-bd_sf"/>
</dbReference>
<evidence type="ECO:0000259" key="11">
    <source>
        <dbReference type="PROSITE" id="PS50123"/>
    </source>
</evidence>
<dbReference type="InterPro" id="IPR035965">
    <property type="entry name" value="PAS-like_dom_sf"/>
</dbReference>
<evidence type="ECO:0000259" key="8">
    <source>
        <dbReference type="PROSITE" id="PS50109"/>
    </source>
</evidence>
<dbReference type="InterPro" id="IPR003594">
    <property type="entry name" value="HATPase_dom"/>
</dbReference>
<dbReference type="InterPro" id="IPR000673">
    <property type="entry name" value="Sig_transdc_resp-reg_Me-estase"/>
</dbReference>
<evidence type="ECO:0000256" key="2">
    <source>
        <dbReference type="ARBA" id="ARBA00023015"/>
    </source>
</evidence>
<feature type="domain" description="HTH luxR-type" evidence="7">
    <location>
        <begin position="1396"/>
        <end position="1461"/>
    </location>
</feature>
<dbReference type="GO" id="GO:0005737">
    <property type="term" value="C:cytoplasm"/>
    <property type="evidence" value="ECO:0007669"/>
    <property type="project" value="InterPro"/>
</dbReference>
<evidence type="ECO:0000256" key="3">
    <source>
        <dbReference type="ARBA" id="ARBA00023125"/>
    </source>
</evidence>
<dbReference type="Pfam" id="PF01339">
    <property type="entry name" value="CheB_methylest"/>
    <property type="match status" value="1"/>
</dbReference>
<dbReference type="FunFam" id="3.30.565.10:FF:000049">
    <property type="entry name" value="Two-component sensor histidine kinase"/>
    <property type="match status" value="1"/>
</dbReference>
<dbReference type="PROSITE" id="PS50110">
    <property type="entry name" value="RESPONSE_REGULATORY"/>
    <property type="match status" value="2"/>
</dbReference>
<feature type="domain" description="Response regulatory" evidence="9">
    <location>
        <begin position="1122"/>
        <end position="1239"/>
    </location>
</feature>
<dbReference type="SUPFAM" id="SSF55874">
    <property type="entry name" value="ATPase domain of HSP90 chaperone/DNA topoisomerase II/histidine kinase"/>
    <property type="match status" value="1"/>
</dbReference>
<dbReference type="Pfam" id="PF00196">
    <property type="entry name" value="GerE"/>
    <property type="match status" value="1"/>
</dbReference>
<dbReference type="Pfam" id="PF02518">
    <property type="entry name" value="HATPase_c"/>
    <property type="match status" value="1"/>
</dbReference>
<evidence type="ECO:0000256" key="5">
    <source>
        <dbReference type="SAM" id="Coils"/>
    </source>
</evidence>
<dbReference type="GO" id="GO:0008984">
    <property type="term" value="F:protein-glutamate methylesterase activity"/>
    <property type="evidence" value="ECO:0007669"/>
    <property type="project" value="InterPro"/>
</dbReference>
<dbReference type="Gene3D" id="3.40.50.150">
    <property type="entry name" value="Vaccinia Virus protein VP39"/>
    <property type="match status" value="1"/>
</dbReference>
<dbReference type="PROSITE" id="PS50043">
    <property type="entry name" value="HTH_LUXR_2"/>
    <property type="match status" value="1"/>
</dbReference>
<evidence type="ECO:0000256" key="4">
    <source>
        <dbReference type="ARBA" id="ARBA00023163"/>
    </source>
</evidence>
<dbReference type="InterPro" id="IPR011006">
    <property type="entry name" value="CheY-like_superfamily"/>
</dbReference>
<dbReference type="SMART" id="SM00387">
    <property type="entry name" value="HATPase_c"/>
    <property type="match status" value="1"/>
</dbReference>
<keyword evidence="1" id="KW-0597">Phosphoprotein</keyword>
<dbReference type="InterPro" id="IPR036097">
    <property type="entry name" value="HisK_dim/P_sf"/>
</dbReference>
<dbReference type="SUPFAM" id="SSF52172">
    <property type="entry name" value="CheY-like"/>
    <property type="match status" value="2"/>
</dbReference>
<evidence type="ECO:0000256" key="6">
    <source>
        <dbReference type="SAM" id="MobiDB-lite"/>
    </source>
</evidence>
<dbReference type="Gene3D" id="3.30.450.20">
    <property type="entry name" value="PAS domain"/>
    <property type="match status" value="1"/>
</dbReference>
<dbReference type="SMART" id="SM00421">
    <property type="entry name" value="HTH_LUXR"/>
    <property type="match status" value="1"/>
</dbReference>
<dbReference type="Gene3D" id="3.40.50.2300">
    <property type="match status" value="2"/>
</dbReference>
<dbReference type="Gene3D" id="1.10.287.130">
    <property type="match status" value="1"/>
</dbReference>
<dbReference type="GO" id="GO:0006935">
    <property type="term" value="P:chemotaxis"/>
    <property type="evidence" value="ECO:0007669"/>
    <property type="project" value="InterPro"/>
</dbReference>
<dbReference type="PROSITE" id="PS50123">
    <property type="entry name" value="CHER"/>
    <property type="match status" value="1"/>
</dbReference>
<evidence type="ECO:0000259" key="10">
    <source>
        <dbReference type="PROSITE" id="PS50122"/>
    </source>
</evidence>
<gene>
    <name evidence="12" type="ORF">AMST5_00158</name>
</gene>
<dbReference type="InterPro" id="IPR000780">
    <property type="entry name" value="CheR_MeTrfase"/>
</dbReference>
<keyword evidence="4" id="KW-0804">Transcription</keyword>
<dbReference type="PROSITE" id="PS00622">
    <property type="entry name" value="HTH_LUXR_1"/>
    <property type="match status" value="1"/>
</dbReference>
<dbReference type="EMBL" id="OY288114">
    <property type="protein sequence ID" value="CAJ0849670.1"/>
    <property type="molecule type" value="Genomic_DNA"/>
</dbReference>
<dbReference type="CDD" id="cd16434">
    <property type="entry name" value="CheB-CheR_fusion"/>
    <property type="match status" value="1"/>
</dbReference>
<dbReference type="InterPro" id="IPR022642">
    <property type="entry name" value="CheR_C"/>
</dbReference>
<evidence type="ECO:0000259" key="9">
    <source>
        <dbReference type="PROSITE" id="PS50110"/>
    </source>
</evidence>
<dbReference type="SMART" id="SM00448">
    <property type="entry name" value="REC"/>
    <property type="match status" value="2"/>
</dbReference>
<dbReference type="SUPFAM" id="SSF53335">
    <property type="entry name" value="S-adenosyl-L-methionine-dependent methyltransferases"/>
    <property type="match status" value="1"/>
</dbReference>
<dbReference type="CDD" id="cd06170">
    <property type="entry name" value="LuxR_C_like"/>
    <property type="match status" value="1"/>
</dbReference>
<name>A0AA48LZ74_9ZZZZ</name>
<dbReference type="PANTHER" id="PTHR24422:SF27">
    <property type="entry name" value="PROTEIN-GLUTAMATE O-METHYLTRANSFERASE"/>
    <property type="match status" value="1"/>
</dbReference>
<dbReference type="Pfam" id="PF00512">
    <property type="entry name" value="HisKA"/>
    <property type="match status" value="1"/>
</dbReference>
<dbReference type="Pfam" id="PF13596">
    <property type="entry name" value="PAS_10"/>
    <property type="match status" value="1"/>
</dbReference>
<dbReference type="GO" id="GO:0006355">
    <property type="term" value="P:regulation of DNA-templated transcription"/>
    <property type="evidence" value="ECO:0007669"/>
    <property type="project" value="InterPro"/>
</dbReference>
<dbReference type="PROSITE" id="PS50109">
    <property type="entry name" value="HIS_KIN"/>
    <property type="match status" value="1"/>
</dbReference>
<feature type="domain" description="Histidine kinase" evidence="8">
    <location>
        <begin position="882"/>
        <end position="1095"/>
    </location>
</feature>
<dbReference type="Pfam" id="PF03705">
    <property type="entry name" value="CheR_N"/>
    <property type="match status" value="1"/>
</dbReference>
<dbReference type="PANTHER" id="PTHR24422">
    <property type="entry name" value="CHEMOTAXIS PROTEIN METHYLTRANSFERASE"/>
    <property type="match status" value="1"/>
</dbReference>
<dbReference type="CDD" id="cd02440">
    <property type="entry name" value="AdoMet_MTases"/>
    <property type="match status" value="1"/>
</dbReference>
<dbReference type="PROSITE" id="PS50122">
    <property type="entry name" value="CHEB"/>
    <property type="match status" value="1"/>
</dbReference>
<dbReference type="InterPro" id="IPR029063">
    <property type="entry name" value="SAM-dependent_MTases_sf"/>
</dbReference>
<proteinExistence type="predicted"/>
<dbReference type="GO" id="GO:0000155">
    <property type="term" value="F:phosphorelay sensor kinase activity"/>
    <property type="evidence" value="ECO:0007669"/>
    <property type="project" value="InterPro"/>
</dbReference>
<dbReference type="InterPro" id="IPR016032">
    <property type="entry name" value="Sig_transdc_resp-reg_C-effctor"/>
</dbReference>
<sequence length="1464" mass="160331">MQKGRPKDTKRTRSQPKKRILQAPGSPRGRAEFLVVGIGASAGGLDACKKLLGSLSTRKGMAFILVQHLDPTHESMMVELLSAHTSMTVVQAMDGMPIEPDHFYVIPPGTYLSVDEGALRLSQPLARHGARLPFDFLLHTLATNFGPRAVCVILSGTGTDGSLGVRTIKENRGLVIVQDPHEATFDGMPRNAIMTGAVDFVLPVAKIGEALDAYDQQMAGLEKHSGHPQAGPEDCLPQIIDLLRTKTAHDFALYKPGTLKRRIERRMGMVAGGATDMSHYLDLLRSDARELDLLAKDLLIHVTSFFRDPRTFALLAEKIVPDIVKNHAPDRNIRIWVAGCSTGEETYSLAMLFLEQIAAENRSLKLQIFASDIDPDAVASAREGLYEETIEKDVSAARLARFFTKEDHTYRVTPELRSTVVFTVQDLLADPPFSRLDLVSCRNLLIYLRPEAQEKVIALLHFALREGGVVLLGGAETIGNVDGRFEAISKADRIYRRIGRSRPGEFSALISPAYGARPTRRQDQEQKGSRPAALADLCQRLIMETYAPAAVLINSKYECLYFLGPTDNYLKVAPGHPAQSLVAMAREGLRTKLRAALQQAAQENRRIVVAGGRMKRNGDALSFSIAVQPVVNEGEELLLVCFIDQPEPARGRGQQAASGDVSRIAELEQELEATKIELQGAIHNLEISSDEQKATNEEALSVNEELQSTNEELLTSKEELQSLNEELTALNAQLQETLERQRILSNDLQNVLYSTDVATLFLDANLNIRFFTPTTKLLFSIIPTDIGRPLADLRSLAADDALLADARTVLQNHAPIEREIQALTGSWYSRRIMLYRAQYERVEGVVITFTDVSERHRAQQALEVAKLQAQQANMAKSRFLAAASHDLRQPLQSLVLLQGLLAKTVEGETAKKLVARFDETLDAMSGMLNALLDINQIEAGTVRPEIVCFPISDLLERLKGEFAYHAQAQGLSFRMVSCGLSICSDPALLEQMIRNLLSNALKYTRKGKVLLGCRRRKGMLSIEIWDTGIGIPEGELRAIFDEYHQINNAARERKRGLGLGLSIVQRLGGLLGHQVRVASNLGKGSVFAIEVTVPTSDFAPRPEPDSPGKSVEVAGGAPLPGAVLVVEDDPEVCNLLKLLLDEEGYRTMTASDGSAALDLVGRECFRPDLIVADYNLPGGMNGLDVAGTLRKRLLRHIPVIILTGDISTNVLREIASGDCVQLNKPVKSAELLQVAERLLAQAVFTASAPTLVSNTDETAKDREPSVMFVVDDDNRVRETLRDVLEDNGWVVEDFESSEGFLKTYRPGRGGCLLLDAYLPGMNGLDLLRRLKEGGDHLPAIMITGAADVTMAVEAMKAGAFDFVEKPISRADLLACIRRALEQARDASKLSAWHENAATHVAGLTERQRQILDLVVAGHPSKNIAADLGISQRTVENHRASIMKKMGARSIPALARIALAAASKG</sequence>
<dbReference type="InterPro" id="IPR050903">
    <property type="entry name" value="Bact_Chemotaxis_MeTrfase"/>
</dbReference>
<dbReference type="SUPFAM" id="SSF46894">
    <property type="entry name" value="C-terminal effector domain of the bipartite response regulators"/>
    <property type="match status" value="1"/>
</dbReference>
<evidence type="ECO:0000313" key="12">
    <source>
        <dbReference type="EMBL" id="CAJ0849670.1"/>
    </source>
</evidence>
<keyword evidence="3" id="KW-0238">DNA-binding</keyword>
<dbReference type="PRINTS" id="PR00996">
    <property type="entry name" value="CHERMTFRASE"/>
</dbReference>
<dbReference type="SMART" id="SM00388">
    <property type="entry name" value="HisKA"/>
    <property type="match status" value="1"/>
</dbReference>
<dbReference type="Gene3D" id="1.10.10.10">
    <property type="entry name" value="Winged helix-like DNA-binding domain superfamily/Winged helix DNA-binding domain"/>
    <property type="match status" value="1"/>
</dbReference>
<feature type="domain" description="CheB-type methylesterase" evidence="10">
    <location>
        <begin position="24"/>
        <end position="211"/>
    </location>
</feature>
<dbReference type="InterPro" id="IPR022641">
    <property type="entry name" value="CheR_N"/>
</dbReference>
<reference evidence="12" key="1">
    <citation type="submission" date="2023-07" db="EMBL/GenBank/DDBJ databases">
        <authorList>
            <person name="Pelsma A.J. K."/>
        </authorList>
    </citation>
    <scope>NUCLEOTIDE SEQUENCE</scope>
</reference>
<dbReference type="InterPro" id="IPR035909">
    <property type="entry name" value="CheB_C"/>
</dbReference>
<dbReference type="InterPro" id="IPR001789">
    <property type="entry name" value="Sig_transdc_resp-reg_receiver"/>
</dbReference>
<evidence type="ECO:0000259" key="7">
    <source>
        <dbReference type="PROSITE" id="PS50043"/>
    </source>
</evidence>